<evidence type="ECO:0000256" key="2">
    <source>
        <dbReference type="ARBA" id="ARBA00022692"/>
    </source>
</evidence>
<dbReference type="SUPFAM" id="SSF81321">
    <property type="entry name" value="Family A G protein-coupled receptor-like"/>
    <property type="match status" value="1"/>
</dbReference>
<evidence type="ECO:0000256" key="5">
    <source>
        <dbReference type="SAM" id="MobiDB-lite"/>
    </source>
</evidence>
<name>A0A7S4HJE0_9STRA</name>
<feature type="transmembrane region" description="Helical" evidence="6">
    <location>
        <begin position="233"/>
        <end position="254"/>
    </location>
</feature>
<proteinExistence type="predicted"/>
<feature type="transmembrane region" description="Helical" evidence="6">
    <location>
        <begin position="125"/>
        <end position="146"/>
    </location>
</feature>
<keyword evidence="4 6" id="KW-0472">Membrane</keyword>
<evidence type="ECO:0000313" key="7">
    <source>
        <dbReference type="EMBL" id="CAE2201058.1"/>
    </source>
</evidence>
<dbReference type="Gene3D" id="1.20.1070.10">
    <property type="entry name" value="Rhodopsin 7-helix transmembrane proteins"/>
    <property type="match status" value="1"/>
</dbReference>
<dbReference type="GO" id="GO:0005886">
    <property type="term" value="C:plasma membrane"/>
    <property type="evidence" value="ECO:0007669"/>
    <property type="project" value="TreeGrafter"/>
</dbReference>
<dbReference type="EMBL" id="HBKQ01001053">
    <property type="protein sequence ID" value="CAE2201058.1"/>
    <property type="molecule type" value="Transcribed_RNA"/>
</dbReference>
<reference evidence="7" key="1">
    <citation type="submission" date="2021-01" db="EMBL/GenBank/DDBJ databases">
        <authorList>
            <person name="Corre E."/>
            <person name="Pelletier E."/>
            <person name="Niang G."/>
            <person name="Scheremetjew M."/>
            <person name="Finn R."/>
            <person name="Kale V."/>
            <person name="Holt S."/>
            <person name="Cochrane G."/>
            <person name="Meng A."/>
            <person name="Brown T."/>
            <person name="Cohen L."/>
        </authorList>
    </citation>
    <scope>NUCLEOTIDE SEQUENCE</scope>
    <source>
        <strain evidence="7">Isolate 1302-5</strain>
    </source>
</reference>
<comment type="subcellular location">
    <subcellularLocation>
        <location evidence="1">Membrane</location>
        <topology evidence="1">Multi-pass membrane protein</topology>
    </subcellularLocation>
</comment>
<accession>A0A7S4HJE0</accession>
<gene>
    <name evidence="7" type="ORF">OAUR00152_LOCUS737</name>
</gene>
<keyword evidence="2 6" id="KW-0812">Transmembrane</keyword>
<evidence type="ECO:0000256" key="4">
    <source>
        <dbReference type="ARBA" id="ARBA00023136"/>
    </source>
</evidence>
<dbReference type="GO" id="GO:0004930">
    <property type="term" value="F:G protein-coupled receptor activity"/>
    <property type="evidence" value="ECO:0007669"/>
    <property type="project" value="TreeGrafter"/>
</dbReference>
<sequence length="437" mass="49171">MDLTVHQQRALAIAPKPPAALSFFSSAYVIYSAAASKERRKKMYHRLMIGMAATNLVESVCHFWGTWAMPRDFPMSGTAGTEHTCAAQGFLANFGFAVAIYYSSLSLFAVLAVRHNFDEKKLVRYEPWIHAGAFLFPISTGIYAIHKNYYNPSGSWCNTASFPPGCERNGSCIHEVEKAFSNVLLGSIYALYGFATFMMVALYVTVLKREIANQTLVGKRQFMEHARRKKSRMVAWQATLYLVAFYAVYFFSILSHLLQKATGKLLFPLNIVAILFSTLQGFFNMLVYIKLRLKNPKDDGATNQSWQQRHRGMSVVGTVNTISHSVSPQVVHGRTSEPTASQEEQPGTRQASYLRNCEFSIFDGTNISSISPWADFFDDEDVLHDPNGEEDMMNDEDCCNIEEEVSAVTPQPTLCFNLVFPMISQCQRGFTYTHVDL</sequence>
<evidence type="ECO:0008006" key="8">
    <source>
        <dbReference type="Google" id="ProtNLM"/>
    </source>
</evidence>
<evidence type="ECO:0000256" key="1">
    <source>
        <dbReference type="ARBA" id="ARBA00004141"/>
    </source>
</evidence>
<organism evidence="7">
    <name type="scientific">Odontella aurita</name>
    <dbReference type="NCBI Taxonomy" id="265563"/>
    <lineage>
        <taxon>Eukaryota</taxon>
        <taxon>Sar</taxon>
        <taxon>Stramenopiles</taxon>
        <taxon>Ochrophyta</taxon>
        <taxon>Bacillariophyta</taxon>
        <taxon>Mediophyceae</taxon>
        <taxon>Biddulphiophycidae</taxon>
        <taxon>Eupodiscales</taxon>
        <taxon>Odontellaceae</taxon>
        <taxon>Odontella</taxon>
    </lineage>
</organism>
<feature type="transmembrane region" description="Helical" evidence="6">
    <location>
        <begin position="90"/>
        <end position="113"/>
    </location>
</feature>
<feature type="transmembrane region" description="Helical" evidence="6">
    <location>
        <begin position="188"/>
        <end position="206"/>
    </location>
</feature>
<feature type="region of interest" description="Disordered" evidence="5">
    <location>
        <begin position="327"/>
        <end position="350"/>
    </location>
</feature>
<dbReference type="PANTHER" id="PTHR23112">
    <property type="entry name" value="G PROTEIN-COUPLED RECEPTOR 157-RELATED"/>
    <property type="match status" value="1"/>
</dbReference>
<dbReference type="GO" id="GO:0007189">
    <property type="term" value="P:adenylate cyclase-activating G protein-coupled receptor signaling pathway"/>
    <property type="evidence" value="ECO:0007669"/>
    <property type="project" value="TreeGrafter"/>
</dbReference>
<feature type="transmembrane region" description="Helical" evidence="6">
    <location>
        <begin position="266"/>
        <end position="289"/>
    </location>
</feature>
<evidence type="ECO:0000256" key="3">
    <source>
        <dbReference type="ARBA" id="ARBA00022989"/>
    </source>
</evidence>
<protein>
    <recommendedName>
        <fullName evidence="8">G-protein coupled receptors family 2 profile 2 domain-containing protein</fullName>
    </recommendedName>
</protein>
<keyword evidence="3 6" id="KW-1133">Transmembrane helix</keyword>
<dbReference type="PANTHER" id="PTHR23112:SF0">
    <property type="entry name" value="TRANSMEMBRANE PROTEIN 116"/>
    <property type="match status" value="1"/>
</dbReference>
<evidence type="ECO:0000256" key="6">
    <source>
        <dbReference type="SAM" id="Phobius"/>
    </source>
</evidence>
<feature type="transmembrane region" description="Helical" evidence="6">
    <location>
        <begin position="47"/>
        <end position="70"/>
    </location>
</feature>
<dbReference type="AlphaFoldDB" id="A0A7S4HJE0"/>
<feature type="compositionally biased region" description="Polar residues" evidence="5">
    <location>
        <begin position="336"/>
        <end position="350"/>
    </location>
</feature>